<comment type="caution">
    <text evidence="2">The sequence shown here is derived from an EMBL/GenBank/DDBJ whole genome shotgun (WGS) entry which is preliminary data.</text>
</comment>
<dbReference type="Pfam" id="PF03372">
    <property type="entry name" value="Exo_endo_phos"/>
    <property type="match status" value="1"/>
</dbReference>
<dbReference type="PANTHER" id="PTHR35218">
    <property type="entry name" value="RNASE H DOMAIN-CONTAINING PROTEIN"/>
    <property type="match status" value="1"/>
</dbReference>
<feature type="domain" description="Endonuclease/exonuclease/phosphatase" evidence="1">
    <location>
        <begin position="5"/>
        <end position="125"/>
    </location>
</feature>
<accession>A0A5C7IHU5</accession>
<name>A0A5C7IHU5_9ROSI</name>
<reference evidence="3" key="1">
    <citation type="journal article" date="2019" name="Gigascience">
        <title>De novo genome assembly of the endangered Acer yangbiense, a plant species with extremely small populations endemic to Yunnan Province, China.</title>
        <authorList>
            <person name="Yang J."/>
            <person name="Wariss H.M."/>
            <person name="Tao L."/>
            <person name="Zhang R."/>
            <person name="Yun Q."/>
            <person name="Hollingsworth P."/>
            <person name="Dao Z."/>
            <person name="Luo G."/>
            <person name="Guo H."/>
            <person name="Ma Y."/>
            <person name="Sun W."/>
        </authorList>
    </citation>
    <scope>NUCLEOTIDE SEQUENCE [LARGE SCALE GENOMIC DNA]</scope>
    <source>
        <strain evidence="3">cv. Malutang</strain>
    </source>
</reference>
<proteinExistence type="predicted"/>
<dbReference type="EMBL" id="VAHF01000002">
    <property type="protein sequence ID" value="TXG68544.1"/>
    <property type="molecule type" value="Genomic_DNA"/>
</dbReference>
<dbReference type="InterPro" id="IPR005135">
    <property type="entry name" value="Endo/exonuclease/phosphatase"/>
</dbReference>
<keyword evidence="3" id="KW-1185">Reference proteome</keyword>
<organism evidence="2 3">
    <name type="scientific">Acer yangbiense</name>
    <dbReference type="NCBI Taxonomy" id="1000413"/>
    <lineage>
        <taxon>Eukaryota</taxon>
        <taxon>Viridiplantae</taxon>
        <taxon>Streptophyta</taxon>
        <taxon>Embryophyta</taxon>
        <taxon>Tracheophyta</taxon>
        <taxon>Spermatophyta</taxon>
        <taxon>Magnoliopsida</taxon>
        <taxon>eudicotyledons</taxon>
        <taxon>Gunneridae</taxon>
        <taxon>Pentapetalae</taxon>
        <taxon>rosids</taxon>
        <taxon>malvids</taxon>
        <taxon>Sapindales</taxon>
        <taxon>Sapindaceae</taxon>
        <taxon>Hippocastanoideae</taxon>
        <taxon>Acereae</taxon>
        <taxon>Acer</taxon>
    </lineage>
</organism>
<evidence type="ECO:0000313" key="2">
    <source>
        <dbReference type="EMBL" id="TXG68544.1"/>
    </source>
</evidence>
<dbReference type="Proteomes" id="UP000323000">
    <property type="component" value="Chromosome 2"/>
</dbReference>
<dbReference type="Gene3D" id="3.60.10.10">
    <property type="entry name" value="Endonuclease/exonuclease/phosphatase"/>
    <property type="match status" value="1"/>
</dbReference>
<evidence type="ECO:0000313" key="3">
    <source>
        <dbReference type="Proteomes" id="UP000323000"/>
    </source>
</evidence>
<protein>
    <recommendedName>
        <fullName evidence="1">Endonuclease/exonuclease/phosphatase domain-containing protein</fullName>
    </recommendedName>
</protein>
<dbReference type="GO" id="GO:0003824">
    <property type="term" value="F:catalytic activity"/>
    <property type="evidence" value="ECO:0007669"/>
    <property type="project" value="InterPro"/>
</dbReference>
<dbReference type="OrthoDB" id="1729225at2759"/>
<dbReference type="AlphaFoldDB" id="A0A5C7IHU5"/>
<gene>
    <name evidence="2" type="ORF">EZV62_003479</name>
</gene>
<evidence type="ECO:0000259" key="1">
    <source>
        <dbReference type="Pfam" id="PF03372"/>
    </source>
</evidence>
<dbReference type="PANTHER" id="PTHR35218:SF9">
    <property type="entry name" value="ENDONUCLEASE_EXONUCLEASE_PHOSPHATASE DOMAIN-CONTAINING PROTEIN"/>
    <property type="match status" value="1"/>
</dbReference>
<dbReference type="InterPro" id="IPR036691">
    <property type="entry name" value="Endo/exonu/phosph_ase_sf"/>
</dbReference>
<dbReference type="SUPFAM" id="SSF56219">
    <property type="entry name" value="DNase I-like"/>
    <property type="match status" value="1"/>
</dbReference>
<sequence>MIGLCWNVLGLGNPRAFAALRRLMKKHSPDLVFLSKTKSNGFKADNVKVSLGFNNCFSVDSCGNSGGLLLLWKDSIVVSVLSFSSGHIDARISMSDGFVWHFSGFYGDPNPNKRRFSWSLLRRLRDTNSLSWVYGDNFNELLSMSDKAGGSDKSFSGML</sequence>